<dbReference type="Pfam" id="PF00583">
    <property type="entry name" value="Acetyltransf_1"/>
    <property type="match status" value="1"/>
</dbReference>
<dbReference type="PROSITE" id="PS51186">
    <property type="entry name" value="GNAT"/>
    <property type="match status" value="1"/>
</dbReference>
<keyword evidence="2" id="KW-0012">Acyltransferase</keyword>
<feature type="domain" description="N-acetyltransferase" evidence="3">
    <location>
        <begin position="1"/>
        <end position="160"/>
    </location>
</feature>
<keyword evidence="1" id="KW-0808">Transferase</keyword>
<dbReference type="Gene3D" id="3.40.630.30">
    <property type="match status" value="1"/>
</dbReference>
<accession>A0ABY5GLZ9</accession>
<name>A0ABY5GLZ9_9GAMM</name>
<dbReference type="CDD" id="cd04301">
    <property type="entry name" value="NAT_SF"/>
    <property type="match status" value="1"/>
</dbReference>
<dbReference type="Proteomes" id="UP001057998">
    <property type="component" value="Chromosome 2"/>
</dbReference>
<dbReference type="PANTHER" id="PTHR43072">
    <property type="entry name" value="N-ACETYLTRANSFERASE"/>
    <property type="match status" value="1"/>
</dbReference>
<reference evidence="4" key="1">
    <citation type="submission" date="2022-07" db="EMBL/GenBank/DDBJ databases">
        <title>Genome sequencing of Photobacterium atrarenae GJH2-4.</title>
        <authorList>
            <person name="Park S.-J."/>
        </authorList>
    </citation>
    <scope>NUCLEOTIDE SEQUENCE</scope>
    <source>
        <strain evidence="4">GJH2-4</strain>
    </source>
</reference>
<dbReference type="InterPro" id="IPR016181">
    <property type="entry name" value="Acyl_CoA_acyltransferase"/>
</dbReference>
<evidence type="ECO:0000259" key="3">
    <source>
        <dbReference type="PROSITE" id="PS51186"/>
    </source>
</evidence>
<evidence type="ECO:0000313" key="4">
    <source>
        <dbReference type="EMBL" id="UTV29958.1"/>
    </source>
</evidence>
<evidence type="ECO:0000313" key="5">
    <source>
        <dbReference type="Proteomes" id="UP001057998"/>
    </source>
</evidence>
<proteinExistence type="predicted"/>
<dbReference type="RefSeq" id="WP_255391296.1">
    <property type="nucleotide sequence ID" value="NZ_CP101509.1"/>
</dbReference>
<keyword evidence="5" id="KW-1185">Reference proteome</keyword>
<dbReference type="SUPFAM" id="SSF55729">
    <property type="entry name" value="Acyl-CoA N-acyltransferases (Nat)"/>
    <property type="match status" value="1"/>
</dbReference>
<dbReference type="EMBL" id="CP101509">
    <property type="protein sequence ID" value="UTV29958.1"/>
    <property type="molecule type" value="Genomic_DNA"/>
</dbReference>
<evidence type="ECO:0000256" key="1">
    <source>
        <dbReference type="ARBA" id="ARBA00022679"/>
    </source>
</evidence>
<evidence type="ECO:0000256" key="2">
    <source>
        <dbReference type="ARBA" id="ARBA00023315"/>
    </source>
</evidence>
<dbReference type="InterPro" id="IPR000182">
    <property type="entry name" value="GNAT_dom"/>
</dbReference>
<sequence>MEVRLGRLSDVRCITDIFNYYIEHTNARFETALLSYENRQAWFSQFAGDSKHQLFVAVENENILGFACSQPYRATSAFEDTVEVTIYLAPEVKGKGVGTLLYSKLFETLAEQGVHRALSGIALPNDASLVLHKRFGFREVGVFQEYAKKNGQYINSMWLEKAFDVEFAR</sequence>
<dbReference type="PANTHER" id="PTHR43072:SF23">
    <property type="entry name" value="UPF0039 PROTEIN C11D3.02C"/>
    <property type="match status" value="1"/>
</dbReference>
<gene>
    <name evidence="4" type="ORF">NNL38_23465</name>
</gene>
<organism evidence="4 5">
    <name type="scientific">Photobacterium atrarenae</name>
    <dbReference type="NCBI Taxonomy" id="865757"/>
    <lineage>
        <taxon>Bacteria</taxon>
        <taxon>Pseudomonadati</taxon>
        <taxon>Pseudomonadota</taxon>
        <taxon>Gammaproteobacteria</taxon>
        <taxon>Vibrionales</taxon>
        <taxon>Vibrionaceae</taxon>
        <taxon>Photobacterium</taxon>
    </lineage>
</organism>
<protein>
    <submittedName>
        <fullName evidence="4">GNAT family N-acetyltransferase</fullName>
    </submittedName>
</protein>